<dbReference type="AlphaFoldDB" id="A0A9W6YBW2"/>
<feature type="compositionally biased region" description="Polar residues" evidence="1">
    <location>
        <begin position="14"/>
        <end position="23"/>
    </location>
</feature>
<dbReference type="InterPro" id="IPR011992">
    <property type="entry name" value="EF-hand-dom_pair"/>
</dbReference>
<accession>A0A9W6YBW2</accession>
<sequence length="345" mass="38628">MTTTNYAFAHSSCPEANNETGKPSQPGDPKLTILSDSIWSPYQCQVFGLVESCTFILLIFYAPVSNKPRQHQRVTTTTMSRSRMEFDWGKLRDDLKINPAKTQAVIDILTPSPNATRFAKKSTPKLTKMNRRSKSIITNRRSLRHRANVDNLMRSNMVRQSLTLPLLSAPSASFIAHQAPRVATPARKDDMYGPPPRNDVVIVPIPGDCNFEQKYNVAMSMDEKAYTPMEKLEALRDAMGNITDKDGYIERETFSHAFEVDGNDFDGYATSNGTIDGNVILIDAVMKLGVNAEQKLRFIFDTLDPDNTGYVVEDQIVQLLESNFSSAKIDVVGMEFNMVANLIRT</sequence>
<evidence type="ECO:0000256" key="1">
    <source>
        <dbReference type="SAM" id="MobiDB-lite"/>
    </source>
</evidence>
<evidence type="ECO:0000313" key="3">
    <source>
        <dbReference type="EMBL" id="GMF57788.1"/>
    </source>
</evidence>
<dbReference type="GO" id="GO:0005509">
    <property type="term" value="F:calcium ion binding"/>
    <property type="evidence" value="ECO:0007669"/>
    <property type="project" value="InterPro"/>
</dbReference>
<evidence type="ECO:0000313" key="4">
    <source>
        <dbReference type="Proteomes" id="UP001165121"/>
    </source>
</evidence>
<dbReference type="OrthoDB" id="167398at2759"/>
<comment type="caution">
    <text evidence="3">The sequence shown here is derived from an EMBL/GenBank/DDBJ whole genome shotgun (WGS) entry which is preliminary data.</text>
</comment>
<proteinExistence type="predicted"/>
<protein>
    <submittedName>
        <fullName evidence="3">Unnamed protein product</fullName>
    </submittedName>
</protein>
<name>A0A9W6YBW2_9STRA</name>
<feature type="domain" description="EF-hand" evidence="2">
    <location>
        <begin position="291"/>
        <end position="326"/>
    </location>
</feature>
<evidence type="ECO:0000259" key="2">
    <source>
        <dbReference type="PROSITE" id="PS50222"/>
    </source>
</evidence>
<gene>
    <name evidence="3" type="ORF">Pfra01_002473800</name>
</gene>
<feature type="region of interest" description="Disordered" evidence="1">
    <location>
        <begin position="1"/>
        <end position="29"/>
    </location>
</feature>
<dbReference type="PROSITE" id="PS50222">
    <property type="entry name" value="EF_HAND_2"/>
    <property type="match status" value="1"/>
</dbReference>
<dbReference type="InterPro" id="IPR002048">
    <property type="entry name" value="EF_hand_dom"/>
</dbReference>
<dbReference type="EMBL" id="BSXT01004410">
    <property type="protein sequence ID" value="GMF57788.1"/>
    <property type="molecule type" value="Genomic_DNA"/>
</dbReference>
<organism evidence="3 4">
    <name type="scientific">Phytophthora fragariaefolia</name>
    <dbReference type="NCBI Taxonomy" id="1490495"/>
    <lineage>
        <taxon>Eukaryota</taxon>
        <taxon>Sar</taxon>
        <taxon>Stramenopiles</taxon>
        <taxon>Oomycota</taxon>
        <taxon>Peronosporomycetes</taxon>
        <taxon>Peronosporales</taxon>
        <taxon>Peronosporaceae</taxon>
        <taxon>Phytophthora</taxon>
    </lineage>
</organism>
<dbReference type="SUPFAM" id="SSF47473">
    <property type="entry name" value="EF-hand"/>
    <property type="match status" value="1"/>
</dbReference>
<keyword evidence="4" id="KW-1185">Reference proteome</keyword>
<dbReference type="Proteomes" id="UP001165121">
    <property type="component" value="Unassembled WGS sequence"/>
</dbReference>
<dbReference type="Gene3D" id="1.10.238.10">
    <property type="entry name" value="EF-hand"/>
    <property type="match status" value="1"/>
</dbReference>
<reference evidence="3" key="1">
    <citation type="submission" date="2023-04" db="EMBL/GenBank/DDBJ databases">
        <title>Phytophthora fragariaefolia NBRC 109709.</title>
        <authorList>
            <person name="Ichikawa N."/>
            <person name="Sato H."/>
            <person name="Tonouchi N."/>
        </authorList>
    </citation>
    <scope>NUCLEOTIDE SEQUENCE</scope>
    <source>
        <strain evidence="3">NBRC 109709</strain>
    </source>
</reference>